<proteinExistence type="inferred from homology"/>
<dbReference type="Pfam" id="PF01458">
    <property type="entry name" value="SUFBD_core"/>
    <property type="match status" value="1"/>
</dbReference>
<feature type="domain" description="SUF system FeS cluster assembly SufBD core" evidence="2">
    <location>
        <begin position="185"/>
        <end position="412"/>
    </location>
</feature>
<comment type="similarity">
    <text evidence="1">Belongs to the iron-sulfur cluster assembly SufBD family.</text>
</comment>
<evidence type="ECO:0000313" key="5">
    <source>
        <dbReference type="Proteomes" id="UP000051913"/>
    </source>
</evidence>
<evidence type="ECO:0000259" key="3">
    <source>
        <dbReference type="Pfam" id="PF19295"/>
    </source>
</evidence>
<dbReference type="SUPFAM" id="SSF101960">
    <property type="entry name" value="Stabilizer of iron transporter SufD"/>
    <property type="match status" value="1"/>
</dbReference>
<organism evidence="4 5">
    <name type="scientific">Bradyrhizobium valentinum</name>
    <dbReference type="NCBI Taxonomy" id="1518501"/>
    <lineage>
        <taxon>Bacteria</taxon>
        <taxon>Pseudomonadati</taxon>
        <taxon>Pseudomonadota</taxon>
        <taxon>Alphaproteobacteria</taxon>
        <taxon>Hyphomicrobiales</taxon>
        <taxon>Nitrobacteraceae</taxon>
        <taxon>Bradyrhizobium</taxon>
    </lineage>
</organism>
<dbReference type="STRING" id="1518501.CQ10_06930"/>
<evidence type="ECO:0000259" key="2">
    <source>
        <dbReference type="Pfam" id="PF01458"/>
    </source>
</evidence>
<dbReference type="PANTHER" id="PTHR43575">
    <property type="entry name" value="PROTEIN ABCI7, CHLOROPLASTIC"/>
    <property type="match status" value="1"/>
</dbReference>
<dbReference type="OrthoDB" id="9768262at2"/>
<evidence type="ECO:0000313" key="4">
    <source>
        <dbReference type="EMBL" id="KRR08589.1"/>
    </source>
</evidence>
<dbReference type="AlphaFoldDB" id="A0A0R3KMX4"/>
<dbReference type="InterPro" id="IPR000825">
    <property type="entry name" value="SUF_FeS_clus_asmbl_SufBD_core"/>
</dbReference>
<keyword evidence="5" id="KW-1185">Reference proteome</keyword>
<dbReference type="InterPro" id="IPR045595">
    <property type="entry name" value="SufBD_N"/>
</dbReference>
<protein>
    <submittedName>
        <fullName evidence="4">Fe-S cluster assembly protein SufD</fullName>
    </submittedName>
</protein>
<reference evidence="4 5" key="1">
    <citation type="submission" date="2014-03" db="EMBL/GenBank/DDBJ databases">
        <title>Bradyrhizobium valentinum sp. nov., isolated from effective nodules of Lupinus mariae-josephae, a lupine endemic of basic-lime soils in Eastern Spain.</title>
        <authorList>
            <person name="Duran D."/>
            <person name="Rey L."/>
            <person name="Navarro A."/>
            <person name="Busquets A."/>
            <person name="Imperial J."/>
            <person name="Ruiz-Argueso T."/>
        </authorList>
    </citation>
    <scope>NUCLEOTIDE SEQUENCE [LARGE SCALE GENOMIC DNA]</scope>
    <source>
        <strain evidence="4 5">LmjM3</strain>
    </source>
</reference>
<comment type="caution">
    <text evidence="4">The sequence shown here is derived from an EMBL/GenBank/DDBJ whole genome shotgun (WGS) entry which is preliminary data.</text>
</comment>
<dbReference type="PANTHER" id="PTHR43575:SF1">
    <property type="entry name" value="PROTEIN ABCI7, CHLOROPLASTIC"/>
    <property type="match status" value="1"/>
</dbReference>
<dbReference type="InterPro" id="IPR055346">
    <property type="entry name" value="Fe-S_cluster_assembly_SufBD"/>
</dbReference>
<dbReference type="EMBL" id="LLXX01000076">
    <property type="protein sequence ID" value="KRR08589.1"/>
    <property type="molecule type" value="Genomic_DNA"/>
</dbReference>
<feature type="domain" description="SUF system FeS cluster assembly SufBD N-terminal" evidence="3">
    <location>
        <begin position="31"/>
        <end position="175"/>
    </location>
</feature>
<dbReference type="NCBIfam" id="TIGR01981">
    <property type="entry name" value="sufD"/>
    <property type="match status" value="1"/>
</dbReference>
<evidence type="ECO:0000256" key="1">
    <source>
        <dbReference type="ARBA" id="ARBA00043967"/>
    </source>
</evidence>
<sequence length="441" mass="47349">MNLVLAKNETGRALSDSFAIARDRLPGTGTVAEARSAAFEAYERVGLPHRRIEDWKYTDLRALMRELLPLAPAPDAAALTRAAAAVKLQAVKGARRLVLVDGVFAPKLSELGGLEKGLTVRSLREVLEAGDAALQTQLFTPDDTNPMVALNSAMMTDGVVIEIGNGIVLKQPLQIIHVASGPAPAAMYTRSLLRLGKDAGATLVESYIAADGAKIYQAHDSLVLAIGDNSRLDHVRLVEDGREAFNISSAVVTLGAHAHFNTFGMTSGAAVSRYQATIVFAGEHSRVETNGVNLLNGRQHADTTLLMDHAVPHCASREVFRAVADDRGHSVFQGRIIVRPDAQKTDAKMMTRALLLSDDAEADNKPELEIFADDVTCGHGATTGALDESLLFYLRARGLSEKEAQALLIQAFVGEAIESIVNDHLRELAIAAAQRWLEARA</sequence>
<dbReference type="GO" id="GO:0016226">
    <property type="term" value="P:iron-sulfur cluster assembly"/>
    <property type="evidence" value="ECO:0007669"/>
    <property type="project" value="InterPro"/>
</dbReference>
<dbReference type="Proteomes" id="UP000051913">
    <property type="component" value="Unassembled WGS sequence"/>
</dbReference>
<gene>
    <name evidence="4" type="ORF">CP49_19745</name>
</gene>
<dbReference type="InterPro" id="IPR011542">
    <property type="entry name" value="SUF_FeS_clus_asmbl_SufD"/>
</dbReference>
<dbReference type="Pfam" id="PF19295">
    <property type="entry name" value="SufBD_N"/>
    <property type="match status" value="1"/>
</dbReference>
<accession>A0A0R3KMX4</accession>
<dbReference type="RefSeq" id="WP_057850529.1">
    <property type="nucleotide sequence ID" value="NZ_LLXX01000076.1"/>
</dbReference>
<name>A0A0R3KMX4_9BRAD</name>
<dbReference type="InterPro" id="IPR037284">
    <property type="entry name" value="SUF_FeS_clus_asmbl_SufBD_sf"/>
</dbReference>